<accession>A0ACB7RY05</accession>
<organism evidence="1 2">
    <name type="scientific">Hyalomma asiaticum</name>
    <name type="common">Tick</name>
    <dbReference type="NCBI Taxonomy" id="266040"/>
    <lineage>
        <taxon>Eukaryota</taxon>
        <taxon>Metazoa</taxon>
        <taxon>Ecdysozoa</taxon>
        <taxon>Arthropoda</taxon>
        <taxon>Chelicerata</taxon>
        <taxon>Arachnida</taxon>
        <taxon>Acari</taxon>
        <taxon>Parasitiformes</taxon>
        <taxon>Ixodida</taxon>
        <taxon>Ixodoidea</taxon>
        <taxon>Ixodidae</taxon>
        <taxon>Hyalomminae</taxon>
        <taxon>Hyalomma</taxon>
    </lineage>
</organism>
<name>A0ACB7RY05_HYAAI</name>
<evidence type="ECO:0000313" key="1">
    <source>
        <dbReference type="EMBL" id="KAH6926344.1"/>
    </source>
</evidence>
<dbReference type="Proteomes" id="UP000821845">
    <property type="component" value="Chromosome 7"/>
</dbReference>
<keyword evidence="2" id="KW-1185">Reference proteome</keyword>
<reference evidence="1" key="1">
    <citation type="submission" date="2020-05" db="EMBL/GenBank/DDBJ databases">
        <title>Large-scale comparative analyses of tick genomes elucidate their genetic diversity and vector capacities.</title>
        <authorList>
            <person name="Jia N."/>
            <person name="Wang J."/>
            <person name="Shi W."/>
            <person name="Du L."/>
            <person name="Sun Y."/>
            <person name="Zhan W."/>
            <person name="Jiang J."/>
            <person name="Wang Q."/>
            <person name="Zhang B."/>
            <person name="Ji P."/>
            <person name="Sakyi L.B."/>
            <person name="Cui X."/>
            <person name="Yuan T."/>
            <person name="Jiang B."/>
            <person name="Yang W."/>
            <person name="Lam T.T.-Y."/>
            <person name="Chang Q."/>
            <person name="Ding S."/>
            <person name="Wang X."/>
            <person name="Zhu J."/>
            <person name="Ruan X."/>
            <person name="Zhao L."/>
            <person name="Wei J."/>
            <person name="Que T."/>
            <person name="Du C."/>
            <person name="Cheng J."/>
            <person name="Dai P."/>
            <person name="Han X."/>
            <person name="Huang E."/>
            <person name="Gao Y."/>
            <person name="Liu J."/>
            <person name="Shao H."/>
            <person name="Ye R."/>
            <person name="Li L."/>
            <person name="Wei W."/>
            <person name="Wang X."/>
            <person name="Wang C."/>
            <person name="Yang T."/>
            <person name="Huo Q."/>
            <person name="Li W."/>
            <person name="Guo W."/>
            <person name="Chen H."/>
            <person name="Zhou L."/>
            <person name="Ni X."/>
            <person name="Tian J."/>
            <person name="Zhou Y."/>
            <person name="Sheng Y."/>
            <person name="Liu T."/>
            <person name="Pan Y."/>
            <person name="Xia L."/>
            <person name="Li J."/>
            <person name="Zhao F."/>
            <person name="Cao W."/>
        </authorList>
    </citation>
    <scope>NUCLEOTIDE SEQUENCE</scope>
    <source>
        <strain evidence="1">Hyas-2018</strain>
    </source>
</reference>
<evidence type="ECO:0000313" key="2">
    <source>
        <dbReference type="Proteomes" id="UP000821845"/>
    </source>
</evidence>
<dbReference type="EMBL" id="CM023487">
    <property type="protein sequence ID" value="KAH6926344.1"/>
    <property type="molecule type" value="Genomic_DNA"/>
</dbReference>
<protein>
    <submittedName>
        <fullName evidence="1">Uncharacterized protein</fullName>
    </submittedName>
</protein>
<proteinExistence type="predicted"/>
<comment type="caution">
    <text evidence="1">The sequence shown here is derived from an EMBL/GenBank/DDBJ whole genome shotgun (WGS) entry which is preliminary data.</text>
</comment>
<sequence>MRNCGVYRTLDGDSFGPALEVRVVVPPTCHSRRVWRDMGVAPIGYMRAPHRSPRLSCYDVTKQEDGHWLTTALYKTQLRRHALSVARRAQDAVASIAFRGTKKRGRECPPPCVLPPLQQAPHKPGLPLLPEVPKRRGGVNGGACLVSDVPNAETVPREASTRARACPPQSTPETAFIGARELPRAASDIPFPSACRPRRRLWALKTLRISLSCESFGFEAVVNLRTPVVYSGS</sequence>
<gene>
    <name evidence="1" type="ORF">HPB50_017524</name>
</gene>